<keyword evidence="1" id="KW-0677">Repeat</keyword>
<dbReference type="InterPro" id="IPR046848">
    <property type="entry name" value="E_motif"/>
</dbReference>
<dbReference type="GO" id="GO:0009451">
    <property type="term" value="P:RNA modification"/>
    <property type="evidence" value="ECO:0007669"/>
    <property type="project" value="InterPro"/>
</dbReference>
<dbReference type="PANTHER" id="PTHR47926">
    <property type="entry name" value="PENTATRICOPEPTIDE REPEAT-CONTAINING PROTEIN"/>
    <property type="match status" value="1"/>
</dbReference>
<gene>
    <name evidence="2" type="ORF">H0E87_002731</name>
</gene>
<evidence type="ECO:0000313" key="3">
    <source>
        <dbReference type="Proteomes" id="UP000807159"/>
    </source>
</evidence>
<protein>
    <recommendedName>
        <fullName evidence="4">Pentatricopeptide repeat-containing protein</fullName>
    </recommendedName>
</protein>
<dbReference type="GO" id="GO:0003723">
    <property type="term" value="F:RNA binding"/>
    <property type="evidence" value="ECO:0007669"/>
    <property type="project" value="InterPro"/>
</dbReference>
<dbReference type="Proteomes" id="UP000807159">
    <property type="component" value="Chromosome 1"/>
</dbReference>
<dbReference type="InterPro" id="IPR046960">
    <property type="entry name" value="PPR_At4g14850-like_plant"/>
</dbReference>
<dbReference type="Pfam" id="PF01535">
    <property type="entry name" value="PPR"/>
    <property type="match status" value="2"/>
</dbReference>
<dbReference type="Gene3D" id="1.25.40.10">
    <property type="entry name" value="Tetratricopeptide repeat domain"/>
    <property type="match status" value="2"/>
</dbReference>
<accession>A0A8T2ZWU8</accession>
<keyword evidence="3" id="KW-1185">Reference proteome</keyword>
<dbReference type="PANTHER" id="PTHR47926:SF545">
    <property type="entry name" value="PENTACOTRIPEPTIDE-REPEAT REGION OF PRORP DOMAIN-CONTAINING PROTEIN"/>
    <property type="match status" value="1"/>
</dbReference>
<evidence type="ECO:0000313" key="2">
    <source>
        <dbReference type="EMBL" id="KAH8521800.1"/>
    </source>
</evidence>
<evidence type="ECO:0000256" key="1">
    <source>
        <dbReference type="ARBA" id="ARBA00022737"/>
    </source>
</evidence>
<dbReference type="Pfam" id="PF20431">
    <property type="entry name" value="E_motif"/>
    <property type="match status" value="1"/>
</dbReference>
<dbReference type="AlphaFoldDB" id="A0A8T2ZWU8"/>
<comment type="caution">
    <text evidence="2">The sequence shown here is derived from an EMBL/GenBank/DDBJ whole genome shotgun (WGS) entry which is preliminary data.</text>
</comment>
<reference evidence="2" key="1">
    <citation type="journal article" date="2021" name="J. Hered.">
        <title>Genome Assembly of Salicaceae Populus deltoides (Eastern Cottonwood) I-69 Based on Nanopore Sequencing and Hi-C Technologies.</title>
        <authorList>
            <person name="Bai S."/>
            <person name="Wu H."/>
            <person name="Zhang J."/>
            <person name="Pan Z."/>
            <person name="Zhao W."/>
            <person name="Li Z."/>
            <person name="Tong C."/>
        </authorList>
    </citation>
    <scope>NUCLEOTIDE SEQUENCE</scope>
    <source>
        <tissue evidence="2">Leaf</tissue>
    </source>
</reference>
<dbReference type="InterPro" id="IPR002885">
    <property type="entry name" value="PPR_rpt"/>
</dbReference>
<organism evidence="2 3">
    <name type="scientific">Populus deltoides</name>
    <name type="common">Eastern poplar</name>
    <name type="synonym">Eastern cottonwood</name>
    <dbReference type="NCBI Taxonomy" id="3696"/>
    <lineage>
        <taxon>Eukaryota</taxon>
        <taxon>Viridiplantae</taxon>
        <taxon>Streptophyta</taxon>
        <taxon>Embryophyta</taxon>
        <taxon>Tracheophyta</taxon>
        <taxon>Spermatophyta</taxon>
        <taxon>Magnoliopsida</taxon>
        <taxon>eudicotyledons</taxon>
        <taxon>Gunneridae</taxon>
        <taxon>Pentapetalae</taxon>
        <taxon>rosids</taxon>
        <taxon>fabids</taxon>
        <taxon>Malpighiales</taxon>
        <taxon>Salicaceae</taxon>
        <taxon>Saliceae</taxon>
        <taxon>Populus</taxon>
    </lineage>
</organism>
<proteinExistence type="predicted"/>
<dbReference type="InterPro" id="IPR011990">
    <property type="entry name" value="TPR-like_helical_dom_sf"/>
</dbReference>
<dbReference type="EMBL" id="JACEGQ020000001">
    <property type="protein sequence ID" value="KAH8521800.1"/>
    <property type="molecule type" value="Genomic_DNA"/>
</dbReference>
<name>A0A8T2ZWU8_POPDE</name>
<evidence type="ECO:0008006" key="4">
    <source>
        <dbReference type="Google" id="ProtNLM"/>
    </source>
</evidence>
<sequence length="175" mass="19508">MVKAYANIQPGQIDFDIDDPLVTALHYLYAECGSVEKAYDLFHGLNKKVAVAYSAMNSGCGVNGKVADAIKLLEMMVDTQTRRAGRLQEACELIKSMPMQPHSRAWGTLLLACSVHNNVEFGEIAAQRRFDLEPNATAYYSLLANIHSSAGRWDDVRRLRKLWKEKKLSKLSGCS</sequence>